<dbReference type="InterPro" id="IPR000780">
    <property type="entry name" value="CheR_MeTrfase"/>
</dbReference>
<name>A0ABY7GQM1_9GAMM</name>
<reference evidence="2" key="1">
    <citation type="submission" date="2022-11" db="EMBL/GenBank/DDBJ databases">
        <title>Methylomonas rapida sp. nov., Carotenoid-Producing Obligate Methanotrophs with High Growth Characteristics and Biotechnological Potential.</title>
        <authorList>
            <person name="Tikhonova E.N."/>
            <person name="Suleimanov R.Z."/>
            <person name="Miroshnikov K."/>
            <person name="Oshkin I.Y."/>
            <person name="Belova S.E."/>
            <person name="Danilova O.V."/>
            <person name="Ashikhmin A."/>
            <person name="Konopkin A."/>
            <person name="But S.Y."/>
            <person name="Khmelenina V.N."/>
            <person name="Kuznetsov N."/>
            <person name="Pimenov N.V."/>
            <person name="Dedysh S.N."/>
        </authorList>
    </citation>
    <scope>NUCLEOTIDE SEQUENCE</scope>
    <source>
        <strain evidence="2">MP1</strain>
    </source>
</reference>
<protein>
    <recommendedName>
        <fullName evidence="1">CheR-type methyltransferase domain-containing protein</fullName>
    </recommendedName>
</protein>
<dbReference type="SUPFAM" id="SSF47757">
    <property type="entry name" value="Chemotaxis receptor methyltransferase CheR, N-terminal domain"/>
    <property type="match status" value="1"/>
</dbReference>
<accession>A0ABY7GQM1</accession>
<evidence type="ECO:0000313" key="3">
    <source>
        <dbReference type="Proteomes" id="UP001162780"/>
    </source>
</evidence>
<dbReference type="PRINTS" id="PR00996">
    <property type="entry name" value="CHERMTFRASE"/>
</dbReference>
<gene>
    <name evidence="2" type="ORF">NM686_009820</name>
</gene>
<dbReference type="InterPro" id="IPR029063">
    <property type="entry name" value="SAM-dependent_MTases_sf"/>
</dbReference>
<dbReference type="PANTHER" id="PTHR24422:SF8">
    <property type="entry name" value="CHEMOTAXIS PROTEIN"/>
    <property type="match status" value="1"/>
</dbReference>
<evidence type="ECO:0000313" key="2">
    <source>
        <dbReference type="EMBL" id="WAR46788.1"/>
    </source>
</evidence>
<organism evidence="2 3">
    <name type="scientific">Methylomonas rapida</name>
    <dbReference type="NCBI Taxonomy" id="2963939"/>
    <lineage>
        <taxon>Bacteria</taxon>
        <taxon>Pseudomonadati</taxon>
        <taxon>Pseudomonadota</taxon>
        <taxon>Gammaproteobacteria</taxon>
        <taxon>Methylococcales</taxon>
        <taxon>Methylococcaceae</taxon>
        <taxon>Methylomonas</taxon>
    </lineage>
</organism>
<sequence length="282" mass="32476">MALVHMPDHRIKDIEIELLLLALKERWGYDFSGYARASLKRRLDQLVSYFAVDSLTRILHDVIHDERVAQTVINAISVPTSEFFRDPEIWRYVREELLPRLASFPLLNIWQVGCGRGQETYTLAILLHETGLLKKTRLIATDINNDFLNEASNGRWSARDLDQWRQNYQQAGGTGCFDDYFARQGGEIAIRDSLKSAIEFMPHNLVSDDAFLETQFIVCRNVLIYFGAALQDRVVEVFARSLQRGGYLLLGLAESLPEQRQDLSIFQENLHLYQKPIWGSRG</sequence>
<dbReference type="RefSeq" id="WP_255187699.1">
    <property type="nucleotide sequence ID" value="NZ_CP113517.1"/>
</dbReference>
<dbReference type="PROSITE" id="PS50123">
    <property type="entry name" value="CHER"/>
    <property type="match status" value="1"/>
</dbReference>
<dbReference type="InterPro" id="IPR022642">
    <property type="entry name" value="CheR_C"/>
</dbReference>
<dbReference type="InterPro" id="IPR050903">
    <property type="entry name" value="Bact_Chemotaxis_MeTrfase"/>
</dbReference>
<proteinExistence type="predicted"/>
<dbReference type="SUPFAM" id="SSF53335">
    <property type="entry name" value="S-adenosyl-L-methionine-dependent methyltransferases"/>
    <property type="match status" value="1"/>
</dbReference>
<dbReference type="PANTHER" id="PTHR24422">
    <property type="entry name" value="CHEMOTAXIS PROTEIN METHYLTRANSFERASE"/>
    <property type="match status" value="1"/>
</dbReference>
<evidence type="ECO:0000259" key="1">
    <source>
        <dbReference type="PROSITE" id="PS50123"/>
    </source>
</evidence>
<dbReference type="EMBL" id="CP113517">
    <property type="protein sequence ID" value="WAR46788.1"/>
    <property type="molecule type" value="Genomic_DNA"/>
</dbReference>
<feature type="domain" description="CheR-type methyltransferase" evidence="1">
    <location>
        <begin position="4"/>
        <end position="267"/>
    </location>
</feature>
<dbReference type="Pfam" id="PF01739">
    <property type="entry name" value="CheR"/>
    <property type="match status" value="1"/>
</dbReference>
<dbReference type="Gene3D" id="3.40.50.150">
    <property type="entry name" value="Vaccinia Virus protein VP39"/>
    <property type="match status" value="1"/>
</dbReference>
<dbReference type="SMART" id="SM00138">
    <property type="entry name" value="MeTrc"/>
    <property type="match status" value="1"/>
</dbReference>
<keyword evidence="3" id="KW-1185">Reference proteome</keyword>
<dbReference type="Proteomes" id="UP001162780">
    <property type="component" value="Chromosome"/>
</dbReference>